<organism evidence="1 2">
    <name type="scientific">Aquamicrobium soli</name>
    <dbReference type="NCBI Taxonomy" id="1811518"/>
    <lineage>
        <taxon>Bacteria</taxon>
        <taxon>Pseudomonadati</taxon>
        <taxon>Pseudomonadota</taxon>
        <taxon>Alphaproteobacteria</taxon>
        <taxon>Hyphomicrobiales</taxon>
        <taxon>Phyllobacteriaceae</taxon>
        <taxon>Aquamicrobium</taxon>
    </lineage>
</organism>
<proteinExistence type="predicted"/>
<evidence type="ECO:0000313" key="1">
    <source>
        <dbReference type="EMBL" id="MFC3204922.1"/>
    </source>
</evidence>
<gene>
    <name evidence="1" type="ORF">ACFOHJ_01745</name>
</gene>
<dbReference type="EMBL" id="JBHRTK010000001">
    <property type="protein sequence ID" value="MFC3204922.1"/>
    <property type="molecule type" value="Genomic_DNA"/>
</dbReference>
<name>A0ABV7K5Y9_9HYPH</name>
<dbReference type="Proteomes" id="UP001595583">
    <property type="component" value="Unassembled WGS sequence"/>
</dbReference>
<keyword evidence="2" id="KW-1185">Reference proteome</keyword>
<comment type="caution">
    <text evidence="1">The sequence shown here is derived from an EMBL/GenBank/DDBJ whole genome shotgun (WGS) entry which is preliminary data.</text>
</comment>
<sequence>MKGLFVSSSGIAYPEDMEILRAVLNRFCKDHHVSGDGPEAAEIARTIISLFQAGLCDEPRIRAALDGMEDGTLSRPTKRPAKLIDCGRRLDKAVAFLIALGTFAAGDSREAFLRARSHAPVTGFYGFIISPSNGASILSVAAPDPLLNCRLICTSGAAAR</sequence>
<accession>A0ABV7K5Y9</accession>
<reference evidence="2" key="1">
    <citation type="journal article" date="2019" name="Int. J. Syst. Evol. Microbiol.">
        <title>The Global Catalogue of Microorganisms (GCM) 10K type strain sequencing project: providing services to taxonomists for standard genome sequencing and annotation.</title>
        <authorList>
            <consortium name="The Broad Institute Genomics Platform"/>
            <consortium name="The Broad Institute Genome Sequencing Center for Infectious Disease"/>
            <person name="Wu L."/>
            <person name="Ma J."/>
        </authorList>
    </citation>
    <scope>NUCLEOTIDE SEQUENCE [LARGE SCALE GENOMIC DNA]</scope>
    <source>
        <strain evidence="2">KCTC 52165</strain>
    </source>
</reference>
<evidence type="ECO:0000313" key="2">
    <source>
        <dbReference type="Proteomes" id="UP001595583"/>
    </source>
</evidence>
<protein>
    <submittedName>
        <fullName evidence="1">Uncharacterized protein</fullName>
    </submittedName>
</protein>
<dbReference type="RefSeq" id="WP_378217844.1">
    <property type="nucleotide sequence ID" value="NZ_JBHRTK010000001.1"/>
</dbReference>